<comment type="subcellular location">
    <subcellularLocation>
        <location evidence="4 18">Cytoplasm</location>
    </subcellularLocation>
</comment>
<comment type="cofactor">
    <cofactor evidence="2 18">
        <name>NAD(+)</name>
        <dbReference type="ChEBI" id="CHEBI:57540"/>
    </cofactor>
</comment>
<keyword evidence="9 18" id="KW-0963">Cytoplasm</keyword>
<comment type="similarity">
    <text evidence="6 18">Belongs to the sugar phosphate cyclases superfamily. Dehydroquinate synthase family.</text>
</comment>
<evidence type="ECO:0000256" key="14">
    <source>
        <dbReference type="ARBA" id="ARBA00023027"/>
    </source>
</evidence>
<dbReference type="OrthoDB" id="9806583at2"/>
<evidence type="ECO:0000256" key="4">
    <source>
        <dbReference type="ARBA" id="ARBA00004496"/>
    </source>
</evidence>
<dbReference type="Gene3D" id="3.40.50.1970">
    <property type="match status" value="1"/>
</dbReference>
<dbReference type="EC" id="4.2.3.4" evidence="7 18"/>
<dbReference type="FunFam" id="3.40.50.1970:FF:000001">
    <property type="entry name" value="3-dehydroquinate synthase"/>
    <property type="match status" value="1"/>
</dbReference>
<comment type="cofactor">
    <cofactor evidence="18">
        <name>Co(2+)</name>
        <dbReference type="ChEBI" id="CHEBI:48828"/>
    </cofactor>
    <cofactor evidence="18">
        <name>Zn(2+)</name>
        <dbReference type="ChEBI" id="CHEBI:29105"/>
    </cofactor>
    <text evidence="18">Binds 1 divalent metal cation per subunit. Can use either Co(2+) or Zn(2+).</text>
</comment>
<feature type="domain" description="3-dehydroquinate synthase C-terminal" evidence="20">
    <location>
        <begin position="198"/>
        <end position="347"/>
    </location>
</feature>
<dbReference type="GO" id="GO:0009073">
    <property type="term" value="P:aromatic amino acid family biosynthetic process"/>
    <property type="evidence" value="ECO:0007669"/>
    <property type="project" value="UniProtKB-KW"/>
</dbReference>
<evidence type="ECO:0000313" key="21">
    <source>
        <dbReference type="EMBL" id="RCK48003.1"/>
    </source>
</evidence>
<evidence type="ECO:0000256" key="17">
    <source>
        <dbReference type="ARBA" id="ARBA00023285"/>
    </source>
</evidence>
<protein>
    <recommendedName>
        <fullName evidence="8 18">3-dehydroquinate synthase</fullName>
        <shortName evidence="18">DHQS</shortName>
        <ecNumber evidence="7 18">4.2.3.4</ecNumber>
    </recommendedName>
</protein>
<feature type="binding site" evidence="18">
    <location>
        <position position="282"/>
    </location>
    <ligand>
        <name>Zn(2+)</name>
        <dbReference type="ChEBI" id="CHEBI:29105"/>
    </ligand>
</feature>
<dbReference type="Gene3D" id="1.20.1090.10">
    <property type="entry name" value="Dehydroquinate synthase-like - alpha domain"/>
    <property type="match status" value="1"/>
</dbReference>
<dbReference type="GO" id="GO:0008652">
    <property type="term" value="P:amino acid biosynthetic process"/>
    <property type="evidence" value="ECO:0007669"/>
    <property type="project" value="UniProtKB-KW"/>
</dbReference>
<keyword evidence="11 18" id="KW-0479">Metal-binding</keyword>
<dbReference type="PIRSF" id="PIRSF001455">
    <property type="entry name" value="DHQ_synth"/>
    <property type="match status" value="1"/>
</dbReference>
<comment type="function">
    <text evidence="3 18">Catalyzes the conversion of 3-deoxy-D-arabino-heptulosonate 7-phosphate (DAHP) to dehydroquinate (DHQ).</text>
</comment>
<dbReference type="Proteomes" id="UP000252255">
    <property type="component" value="Unassembled WGS sequence"/>
</dbReference>
<dbReference type="GO" id="GO:0003856">
    <property type="term" value="F:3-dehydroquinate synthase activity"/>
    <property type="evidence" value="ECO:0007669"/>
    <property type="project" value="UniProtKB-UniRule"/>
</dbReference>
<dbReference type="InterPro" id="IPR016037">
    <property type="entry name" value="DHQ_synth_AroB"/>
</dbReference>
<evidence type="ECO:0000313" key="22">
    <source>
        <dbReference type="Proteomes" id="UP000252255"/>
    </source>
</evidence>
<organism evidence="21 22">
    <name type="scientific">Thalassospira profundimaris</name>
    <dbReference type="NCBI Taxonomy" id="502049"/>
    <lineage>
        <taxon>Bacteria</taxon>
        <taxon>Pseudomonadati</taxon>
        <taxon>Pseudomonadota</taxon>
        <taxon>Alphaproteobacteria</taxon>
        <taxon>Rhodospirillales</taxon>
        <taxon>Thalassospiraceae</taxon>
        <taxon>Thalassospira</taxon>
    </lineage>
</organism>
<accession>A0A367X2V9</accession>
<dbReference type="RefSeq" id="WP_114097145.1">
    <property type="nucleotide sequence ID" value="NZ_JPWI01000002.1"/>
</dbReference>
<sequence length="384" mass="40947">MTTVTSSRQEPDRVSNHDTLRVELGARSYDILVGSNLLADTAKYIAPFVKKAGVVVISDAVVAKHHLSTVLNSLDGADIAHREVIVPSGEKSKSFAVFEDVVEQILAMGIERSTLIIALGGGVVGDLAGYVAASLLRGLDFVQIPTTLLSQVDSSVGGKTGINSKSGKNLVGAFHQPRLVLADTAVLDTLPARELRSGYAEVVKYGLIDDPEFFDWLEENGQAVLAEDGAERRQAVIKSCAAKARIVSEDEREGGKRALLNLGHTFGHAFEAETGYGEKLLHGEAVAMGMVIAHDVCGAMGMAPAGEKDRIVAHLKSVGLPVSASEVSGMHWDIDKVIGHMSRDKKVRDGEITFVMTRGIGKAFTSKAMDVEKMRAAVTRSCRG</sequence>
<keyword evidence="13 18" id="KW-0862">Zinc</keyword>
<dbReference type="CDD" id="cd08195">
    <property type="entry name" value="DHQS"/>
    <property type="match status" value="1"/>
</dbReference>
<evidence type="ECO:0000256" key="1">
    <source>
        <dbReference type="ARBA" id="ARBA00001393"/>
    </source>
</evidence>
<evidence type="ECO:0000256" key="11">
    <source>
        <dbReference type="ARBA" id="ARBA00022723"/>
    </source>
</evidence>
<keyword evidence="12 18" id="KW-0547">Nucleotide-binding</keyword>
<feature type="binding site" evidence="18">
    <location>
        <begin position="122"/>
        <end position="126"/>
    </location>
    <ligand>
        <name>NAD(+)</name>
        <dbReference type="ChEBI" id="CHEBI:57540"/>
    </ligand>
</feature>
<feature type="domain" description="3-dehydroquinate synthase N-terminal" evidence="19">
    <location>
        <begin position="84"/>
        <end position="196"/>
    </location>
</feature>
<dbReference type="EMBL" id="JPWI01000002">
    <property type="protein sequence ID" value="RCK48003.1"/>
    <property type="molecule type" value="Genomic_DNA"/>
</dbReference>
<keyword evidence="17 18" id="KW-0170">Cobalt</keyword>
<gene>
    <name evidence="18" type="primary">aroB</name>
    <name evidence="21" type="ORF">TH30_06115</name>
</gene>
<dbReference type="InterPro" id="IPR050071">
    <property type="entry name" value="Dehydroquinate_synthase"/>
</dbReference>
<dbReference type="InterPro" id="IPR030963">
    <property type="entry name" value="DHQ_synth_fam"/>
</dbReference>
<evidence type="ECO:0000256" key="12">
    <source>
        <dbReference type="ARBA" id="ARBA00022741"/>
    </source>
</evidence>
<feature type="binding site" evidence="18">
    <location>
        <begin position="88"/>
        <end position="93"/>
    </location>
    <ligand>
        <name>NAD(+)</name>
        <dbReference type="ChEBI" id="CHEBI:57540"/>
    </ligand>
</feature>
<comment type="caution">
    <text evidence="18">Lacks conserved residue(s) required for the propagation of feature annotation.</text>
</comment>
<dbReference type="PANTHER" id="PTHR43622:SF7">
    <property type="entry name" value="3-DEHYDROQUINATE SYNTHASE, CHLOROPLASTIC"/>
    <property type="match status" value="1"/>
</dbReference>
<evidence type="ECO:0000256" key="13">
    <source>
        <dbReference type="ARBA" id="ARBA00022833"/>
    </source>
</evidence>
<dbReference type="AlphaFoldDB" id="A0A367X2V9"/>
<feature type="binding site" evidence="18">
    <location>
        <position position="264"/>
    </location>
    <ligand>
        <name>Zn(2+)</name>
        <dbReference type="ChEBI" id="CHEBI:29105"/>
    </ligand>
</feature>
<keyword evidence="15 18" id="KW-0057">Aromatic amino acid biosynthesis</keyword>
<dbReference type="GO" id="GO:0009423">
    <property type="term" value="P:chorismate biosynthetic process"/>
    <property type="evidence" value="ECO:0007669"/>
    <property type="project" value="UniProtKB-UniRule"/>
</dbReference>
<comment type="pathway">
    <text evidence="5 18">Metabolic intermediate biosynthesis; chorismate biosynthesis; chorismate from D-erythrose 4-phosphate and phosphoenolpyruvate: step 2/7.</text>
</comment>
<dbReference type="InterPro" id="IPR056179">
    <property type="entry name" value="DHQS_C"/>
</dbReference>
<feature type="binding site" evidence="18">
    <location>
        <position position="159"/>
    </location>
    <ligand>
        <name>NAD(+)</name>
        <dbReference type="ChEBI" id="CHEBI:57540"/>
    </ligand>
</feature>
<keyword evidence="16 18" id="KW-0456">Lyase</keyword>
<feature type="binding site" evidence="18">
    <location>
        <position position="201"/>
    </location>
    <ligand>
        <name>Zn(2+)</name>
        <dbReference type="ChEBI" id="CHEBI:29105"/>
    </ligand>
</feature>
<dbReference type="GO" id="GO:0005737">
    <property type="term" value="C:cytoplasm"/>
    <property type="evidence" value="ECO:0007669"/>
    <property type="project" value="UniProtKB-SubCell"/>
</dbReference>
<dbReference type="Pfam" id="PF24621">
    <property type="entry name" value="DHQS_C"/>
    <property type="match status" value="1"/>
</dbReference>
<evidence type="ECO:0000259" key="20">
    <source>
        <dbReference type="Pfam" id="PF24621"/>
    </source>
</evidence>
<reference evidence="21 22" key="1">
    <citation type="submission" date="2014-07" db="EMBL/GenBank/DDBJ databases">
        <title>Draft genome sequence of Thalassospira profundimaris PR54-5.</title>
        <authorList>
            <person name="Lai Q."/>
            <person name="Shao Z."/>
        </authorList>
    </citation>
    <scope>NUCLEOTIDE SEQUENCE [LARGE SCALE GENOMIC DNA]</scope>
    <source>
        <strain evidence="21 22">PR54-5</strain>
    </source>
</reference>
<evidence type="ECO:0000256" key="6">
    <source>
        <dbReference type="ARBA" id="ARBA00005412"/>
    </source>
</evidence>
<dbReference type="SUPFAM" id="SSF56796">
    <property type="entry name" value="Dehydroquinate synthase-like"/>
    <property type="match status" value="1"/>
</dbReference>
<dbReference type="GO" id="GO:0000166">
    <property type="term" value="F:nucleotide binding"/>
    <property type="evidence" value="ECO:0007669"/>
    <property type="project" value="UniProtKB-KW"/>
</dbReference>
<dbReference type="NCBIfam" id="TIGR01357">
    <property type="entry name" value="aroB"/>
    <property type="match status" value="1"/>
</dbReference>
<dbReference type="HAMAP" id="MF_00110">
    <property type="entry name" value="DHQ_synthase"/>
    <property type="match status" value="1"/>
</dbReference>
<comment type="catalytic activity">
    <reaction evidence="1 18">
        <text>7-phospho-2-dehydro-3-deoxy-D-arabino-heptonate = 3-dehydroquinate + phosphate</text>
        <dbReference type="Rhea" id="RHEA:21968"/>
        <dbReference type="ChEBI" id="CHEBI:32364"/>
        <dbReference type="ChEBI" id="CHEBI:43474"/>
        <dbReference type="ChEBI" id="CHEBI:58394"/>
        <dbReference type="EC" id="4.2.3.4"/>
    </reaction>
</comment>
<dbReference type="UniPathway" id="UPA00053">
    <property type="reaction ID" value="UER00085"/>
</dbReference>
<dbReference type="InterPro" id="IPR030960">
    <property type="entry name" value="DHQS/DOIS_N"/>
</dbReference>
<evidence type="ECO:0000256" key="9">
    <source>
        <dbReference type="ARBA" id="ARBA00022490"/>
    </source>
</evidence>
<evidence type="ECO:0000256" key="3">
    <source>
        <dbReference type="ARBA" id="ARBA00003485"/>
    </source>
</evidence>
<evidence type="ECO:0000256" key="5">
    <source>
        <dbReference type="ARBA" id="ARBA00004661"/>
    </source>
</evidence>
<feature type="binding site" evidence="18">
    <location>
        <begin position="146"/>
        <end position="147"/>
    </location>
    <ligand>
        <name>NAD(+)</name>
        <dbReference type="ChEBI" id="CHEBI:57540"/>
    </ligand>
</feature>
<proteinExistence type="inferred from homology"/>
<evidence type="ECO:0000256" key="16">
    <source>
        <dbReference type="ARBA" id="ARBA00023239"/>
    </source>
</evidence>
<evidence type="ECO:0000256" key="7">
    <source>
        <dbReference type="ARBA" id="ARBA00013031"/>
    </source>
</evidence>
<dbReference type="Pfam" id="PF01761">
    <property type="entry name" value="DHQ_synthase"/>
    <property type="match status" value="1"/>
</dbReference>
<dbReference type="PANTHER" id="PTHR43622">
    <property type="entry name" value="3-DEHYDROQUINATE SYNTHASE"/>
    <property type="match status" value="1"/>
</dbReference>
<feature type="binding site" evidence="18">
    <location>
        <position position="168"/>
    </location>
    <ligand>
        <name>NAD(+)</name>
        <dbReference type="ChEBI" id="CHEBI:57540"/>
    </ligand>
</feature>
<name>A0A367X2V9_9PROT</name>
<comment type="caution">
    <text evidence="21">The sequence shown here is derived from an EMBL/GenBank/DDBJ whole genome shotgun (WGS) entry which is preliminary data.</text>
</comment>
<evidence type="ECO:0000256" key="15">
    <source>
        <dbReference type="ARBA" id="ARBA00023141"/>
    </source>
</evidence>
<evidence type="ECO:0000256" key="10">
    <source>
        <dbReference type="ARBA" id="ARBA00022605"/>
    </source>
</evidence>
<evidence type="ECO:0000256" key="8">
    <source>
        <dbReference type="ARBA" id="ARBA00017684"/>
    </source>
</evidence>
<keyword evidence="10 18" id="KW-0028">Amino-acid biosynthesis</keyword>
<keyword evidence="14 18" id="KW-0520">NAD</keyword>
<evidence type="ECO:0000259" key="19">
    <source>
        <dbReference type="Pfam" id="PF01761"/>
    </source>
</evidence>
<evidence type="ECO:0000256" key="18">
    <source>
        <dbReference type="HAMAP-Rule" id="MF_00110"/>
    </source>
</evidence>
<dbReference type="GO" id="GO:0046872">
    <property type="term" value="F:metal ion binding"/>
    <property type="evidence" value="ECO:0007669"/>
    <property type="project" value="UniProtKB-KW"/>
</dbReference>
<evidence type="ECO:0000256" key="2">
    <source>
        <dbReference type="ARBA" id="ARBA00001911"/>
    </source>
</evidence>